<dbReference type="OrthoDB" id="5210388at2"/>
<sequence>MLVAVDRHDAQDPSRQSAGGEVSGAQLIGFYCPVCGYLTARDRQPASAPTCAGSKARTGKQHEPTQMRILPFD</sequence>
<gene>
    <name evidence="2" type="ORF">SAMN05660657_03209</name>
</gene>
<dbReference type="EMBL" id="FPBA01000011">
    <property type="protein sequence ID" value="SFT80686.1"/>
    <property type="molecule type" value="Genomic_DNA"/>
</dbReference>
<keyword evidence="3" id="KW-1185">Reference proteome</keyword>
<evidence type="ECO:0000313" key="3">
    <source>
        <dbReference type="Proteomes" id="UP000199546"/>
    </source>
</evidence>
<dbReference type="AlphaFoldDB" id="A0A1I7B0H1"/>
<evidence type="ECO:0000256" key="1">
    <source>
        <dbReference type="SAM" id="MobiDB-lite"/>
    </source>
</evidence>
<dbReference type="Proteomes" id="UP000199546">
    <property type="component" value="Unassembled WGS sequence"/>
</dbReference>
<organism evidence="2 3">
    <name type="scientific">Geodermatophilus amargosae</name>
    <dbReference type="NCBI Taxonomy" id="1296565"/>
    <lineage>
        <taxon>Bacteria</taxon>
        <taxon>Bacillati</taxon>
        <taxon>Actinomycetota</taxon>
        <taxon>Actinomycetes</taxon>
        <taxon>Geodermatophilales</taxon>
        <taxon>Geodermatophilaceae</taxon>
        <taxon>Geodermatophilus</taxon>
    </lineage>
</organism>
<feature type="compositionally biased region" description="Basic and acidic residues" evidence="1">
    <location>
        <begin position="1"/>
        <end position="12"/>
    </location>
</feature>
<dbReference type="Gene3D" id="2.20.28.10">
    <property type="match status" value="1"/>
</dbReference>
<name>A0A1I7B0H1_9ACTN</name>
<feature type="region of interest" description="Disordered" evidence="1">
    <location>
        <begin position="1"/>
        <end position="21"/>
    </location>
</feature>
<reference evidence="3" key="1">
    <citation type="submission" date="2016-10" db="EMBL/GenBank/DDBJ databases">
        <authorList>
            <person name="Varghese N."/>
            <person name="Submissions S."/>
        </authorList>
    </citation>
    <scope>NUCLEOTIDE SEQUENCE [LARGE SCALE GENOMIC DNA]</scope>
    <source>
        <strain evidence="3">DSM 46136</strain>
    </source>
</reference>
<proteinExistence type="predicted"/>
<evidence type="ECO:0000313" key="2">
    <source>
        <dbReference type="EMBL" id="SFT80686.1"/>
    </source>
</evidence>
<protein>
    <submittedName>
        <fullName evidence="2">Uncharacterized protein</fullName>
    </submittedName>
</protein>
<accession>A0A1I7B0H1</accession>
<dbReference type="RefSeq" id="WP_093580684.1">
    <property type="nucleotide sequence ID" value="NZ_FPBA01000011.1"/>
</dbReference>
<feature type="region of interest" description="Disordered" evidence="1">
    <location>
        <begin position="46"/>
        <end position="73"/>
    </location>
</feature>